<dbReference type="EMBL" id="OX596091">
    <property type="protein sequence ID" value="CAN0554920.1"/>
    <property type="molecule type" value="Genomic_DNA"/>
</dbReference>
<proteinExistence type="predicted"/>
<evidence type="ECO:0000313" key="1">
    <source>
        <dbReference type="EMBL" id="CAN0554920.1"/>
    </source>
</evidence>
<gene>
    <name evidence="1" type="ORF">MRATA1EN22A_LOCUS26754</name>
</gene>
<organism evidence="1 2">
    <name type="scientific">Rangifer tarandus platyrhynchus</name>
    <name type="common">Svalbard reindeer</name>
    <dbReference type="NCBI Taxonomy" id="3082113"/>
    <lineage>
        <taxon>Eukaryota</taxon>
        <taxon>Metazoa</taxon>
        <taxon>Chordata</taxon>
        <taxon>Craniata</taxon>
        <taxon>Vertebrata</taxon>
        <taxon>Euteleostomi</taxon>
        <taxon>Mammalia</taxon>
        <taxon>Eutheria</taxon>
        <taxon>Laurasiatheria</taxon>
        <taxon>Artiodactyla</taxon>
        <taxon>Ruminantia</taxon>
        <taxon>Pecora</taxon>
        <taxon>Cervidae</taxon>
        <taxon>Odocoileinae</taxon>
        <taxon>Rangifer</taxon>
    </lineage>
</organism>
<sequence>MKRCGSAFRLLRANGLAGVRACVFRIRSRRGPGRGCLTAPSRSRPHVARQPCSRGRPRGGWSGAYRMKAGAGGLVVGSWTSAPGVRRFEKEAIKAGAEPSFPTPGPVSPFPEVLRCFHVGRPTIAHPPPAGKRELQLVARGASAS</sequence>
<protein>
    <submittedName>
        <fullName evidence="1">Uncharacterized protein</fullName>
    </submittedName>
</protein>
<reference evidence="1" key="2">
    <citation type="submission" date="2025-03" db="EMBL/GenBank/DDBJ databases">
        <authorList>
            <consortium name="ELIXIR-Norway"/>
            <consortium name="Elixir Norway"/>
        </authorList>
    </citation>
    <scope>NUCLEOTIDE SEQUENCE</scope>
</reference>
<evidence type="ECO:0000313" key="2">
    <source>
        <dbReference type="Proteomes" id="UP001162501"/>
    </source>
</evidence>
<reference evidence="1" key="1">
    <citation type="submission" date="2023-05" db="EMBL/GenBank/DDBJ databases">
        <authorList>
            <consortium name="ELIXIR-Norway"/>
        </authorList>
    </citation>
    <scope>NUCLEOTIDE SEQUENCE</scope>
</reference>
<name>A0AC60A4E5_RANTA</name>
<accession>A0AC60A4E5</accession>
<dbReference type="Proteomes" id="UP001162501">
    <property type="component" value="Chromosome 7"/>
</dbReference>